<dbReference type="InterPro" id="IPR050905">
    <property type="entry name" value="Plant_NBS-LRR"/>
</dbReference>
<comment type="caution">
    <text evidence="4">The sequence shown here is derived from an EMBL/GenBank/DDBJ whole genome shotgun (WGS) entry which is preliminary data.</text>
</comment>
<evidence type="ECO:0000313" key="5">
    <source>
        <dbReference type="Proteomes" id="UP001386955"/>
    </source>
</evidence>
<dbReference type="Gene3D" id="3.40.50.300">
    <property type="entry name" value="P-loop containing nucleotide triphosphate hydrolases"/>
    <property type="match status" value="1"/>
</dbReference>
<keyword evidence="1" id="KW-0547">Nucleotide-binding</keyword>
<feature type="domain" description="Disease resistance protein At4g27190-like leucine-rich repeats" evidence="3">
    <location>
        <begin position="1300"/>
        <end position="1400"/>
    </location>
</feature>
<dbReference type="InterPro" id="IPR027417">
    <property type="entry name" value="P-loop_NTPase"/>
</dbReference>
<dbReference type="SUPFAM" id="SSF52047">
    <property type="entry name" value="RNI-like"/>
    <property type="match status" value="3"/>
</dbReference>
<evidence type="ECO:0000259" key="3">
    <source>
        <dbReference type="Pfam" id="PF23247"/>
    </source>
</evidence>
<dbReference type="InterPro" id="IPR042197">
    <property type="entry name" value="Apaf_helical"/>
</dbReference>
<dbReference type="GO" id="GO:0043531">
    <property type="term" value="F:ADP binding"/>
    <property type="evidence" value="ECO:0007669"/>
    <property type="project" value="InterPro"/>
</dbReference>
<accession>A0AAN9SHD4</accession>
<feature type="domain" description="Disease resistance protein At4g27190-like leucine-rich repeats" evidence="3">
    <location>
        <begin position="1831"/>
        <end position="1931"/>
    </location>
</feature>
<evidence type="ECO:0000313" key="4">
    <source>
        <dbReference type="EMBL" id="KAK7395380.1"/>
    </source>
</evidence>
<feature type="domain" description="Disease resistance protein At4g27190-like leucine-rich repeats" evidence="3">
    <location>
        <begin position="1036"/>
        <end position="1162"/>
    </location>
</feature>
<feature type="domain" description="Disease resistance protein At4g27190-like leucine-rich repeats" evidence="3">
    <location>
        <begin position="776"/>
        <end position="923"/>
    </location>
</feature>
<protein>
    <recommendedName>
        <fullName evidence="3">Disease resistance protein At4g27190-like leucine-rich repeats domain-containing protein</fullName>
    </recommendedName>
</protein>
<feature type="domain" description="Disease resistance protein At4g27190-like leucine-rich repeats" evidence="3">
    <location>
        <begin position="1992"/>
        <end position="2124"/>
    </location>
</feature>
<reference evidence="4 5" key="1">
    <citation type="submission" date="2024-01" db="EMBL/GenBank/DDBJ databases">
        <title>The genomes of 5 underutilized Papilionoideae crops provide insights into root nodulation and disease resistanc.</title>
        <authorList>
            <person name="Jiang F."/>
        </authorList>
    </citation>
    <scope>NUCLEOTIDE SEQUENCE [LARGE SCALE GENOMIC DNA]</scope>
    <source>
        <strain evidence="4">DUOXIRENSHENG_FW03</strain>
        <tissue evidence="4">Leaves</tissue>
    </source>
</reference>
<dbReference type="InterPro" id="IPR057135">
    <property type="entry name" value="At4g27190-like_LRR"/>
</dbReference>
<feature type="domain" description="Disease resistance protein At4g27190-like leucine-rich repeats" evidence="3">
    <location>
        <begin position="591"/>
        <end position="688"/>
    </location>
</feature>
<proteinExistence type="predicted"/>
<dbReference type="EMBL" id="JAYMYS010000004">
    <property type="protein sequence ID" value="KAK7395380.1"/>
    <property type="molecule type" value="Genomic_DNA"/>
</dbReference>
<dbReference type="GO" id="GO:0006952">
    <property type="term" value="P:defense response"/>
    <property type="evidence" value="ECO:0007669"/>
    <property type="project" value="UniProtKB-KW"/>
</dbReference>
<sequence length="2227" mass="255660">MEPVVSTTTESALQIGGGVIKRQVGYFFNYNDKLEEVKQYLEMLDNARQRLRYRLGRRATKVAEEIKVEELWNKRFDKVSHRSSPSINVALLNICYESFGSRNKTLEMIMKALEDSTVNMIGVYGVGGVGQIAEMLGMRLEEESEIVRADRIRKRLKKERGNTLIILDDLWDGLDLNRLGIPCGDDDEDSTQQDVKDISDFCYNKIEEDELSTDFNQLEKDKSSVNHKGCKILLTSRSKEVICNQMNVQERSTFWVGVIDKKEAETLLKKVAGIHGTDSMFDGKATAIAQMCAGLPIALVSIGRALKNKSSVVWDAVCQQIKRQSFTEEWESIEFSVKLRVHTIKEARYRVNAFIEELKESSLLVESYSTDRFNMHDIVRDVSLSISSQEKHVLFMKNDILDEWPHKDELESTFQYHIKNEYFGRIVYERHFLWEAEENIQSQNASLSELRHLNELRNLDIRIQSLAHFPQNLFFDKLDSYNIVIGEVNMLTAAEFKIPDKYEAVKLLALNLKEDIDIHSEKWIKMLFKGVEYLLLGEINDVRDVFYELNVDGFPTLKHLFVVNNCSIQYITKSMELAFPKLESMCLYKLENLEKICGSQLTEASLCSLKIIKIKTCDKLENLFPFSMVKLLTMLESIEVCECDYLKEIVSVERQTQTIIDDKIEFRQLRHLTLKSLPAFICVYMNDISCSTQSLEDQERHGNKDIVTEVEQDATNSCLPLFNEKVSMTKLEWLELSSINIQKIWSDQSRNCFQKLLTLEVSDCEDIENNDIFPKLKKMEIICMDKLTTIWQPHIGLHSFRCLDTLIIRQCHKLVTIFPSYMEQRTQSLHSLTITNCNLVENIFGYGNIPQTCDRNETNLQNVFLEALPNLVHIWKDNNCEILKCNNLQILNVVGCPNLKYLFPLSIAKDLEKLEILQVWNCGAMKEIVAWDEGSNENDITFKFPCLKIVSLQSSHELMSFYHGSHTLEWPSLKKLLTLNCDKLEGLTAERTNSQVKPIVLATKKVIYSLEFMAMNLKQAEWLQKYLQCGRQWLGTQQALQCLKKLELDAGSKRDIVIPSHILPYLKNLEELNVHNCLAVQAIFDIEDVETKTKGRVFRLKKLTLKDLPNLKCVWYKNPKGIANFPNLQEVVVINCVSLATMFPSSLAKNLGKLKKLNIEGCRKLVEIVGKEDSMKHGTNEIFEFPCLLSLIIWTMPQLTCFYPGEHYLECPMLEILRVPSLELLRVQTCFGLKEIFPTQKLQAHNGILQRLKELFLFNLKELESIGLEHPWVKSYSEKLQALRLLRCPQLENIVSCSVSFINLKEMAVTQCVRMEYLFNISTAKSLVLLETLIIKNCVSIKEKAKKEDEDDSDEIIFQRLTKLTLVSLPKLVSFYSGNATLQFSCLATVIVAKCSSMETFSQGVIKSPMLLGIQTSLEDSDLIFHNDLNTTIERLFYEQVFLEYSRQMILVNYMDTARVQHGKHAFTDNFFGYLKKLELNATSKGDIVIPSLALPYLKSLEEVNVHSSNAVQVIFDIDSETKTNGIVIGLKKLILEDLPNLTCVWNKNPGGIVSFANLKEVVVTNCGSLVTLFPSSIAKSLWALEIFQIERCDKLVEIVGKEDTCEAEATEMFEFPCLSWLNLWCMPLLSCFYPGKHHLECPVLKSLLVGYCPKLKLFTSEFHDTHKQAVIEDELGSIITSSKPQQPLFSIEKVVSTLKELTLNEKNLILLSKEHLPQDFLRQLNLLRLSFEDNSDKKDTLPFDFLRKLPHLAHLQVQNYPGIREIFPSHKLQGPDGILARLKELLLFKMKVLESIGLEHPWEKPYLERLQILHIEDCPGLEKIACYAVSFTNLKEMVVRKCERMAYLFKFSTAKSLVQLQTLIIENCESIKEIVRKEDEDGYVEIIFQRLIKLTLNSLPCLVSFYSGNANLQFPRLAMAMVAKCPSIETFSKGVVNSPFLLGIQTLLGDSDLTFHHDLKTTIESLFYEQVFFEYAKQMVLVEFLETTGLQQHKPAFLNFFGSLKKLEYASNKREIVIPSHALPYLKSLEEVNVHSCSEVNVIFDIDDCQTKANGIVFHLKKLTLRNLSNLICVWNKSPRGILSFPNLQEVVVTNCRRLKTLFPSSLAKNLGNLENLIIEMCDKLEEIVGKEDTVEQKTVEMFEFPCLYLLTLWNMPLLRCFYPVRHSLECHALEILHISWCPKLKVFTFELNDSHKEAVVEGEIRSIITSSQAQPLFSAEKVTNL</sequence>
<keyword evidence="5" id="KW-1185">Reference proteome</keyword>
<dbReference type="PANTHER" id="PTHR33463:SF196">
    <property type="entry name" value="NB-ARC DOMAIN DISEASE RESISTANCE PROTEIN"/>
    <property type="match status" value="1"/>
</dbReference>
<name>A0AAN9SHD4_PSOTE</name>
<dbReference type="Gene3D" id="1.10.8.430">
    <property type="entry name" value="Helical domain of apoptotic protease-activating factors"/>
    <property type="match status" value="1"/>
</dbReference>
<dbReference type="Gene3D" id="3.80.10.10">
    <property type="entry name" value="Ribonuclease Inhibitor"/>
    <property type="match status" value="7"/>
</dbReference>
<dbReference type="GO" id="GO:0005524">
    <property type="term" value="F:ATP binding"/>
    <property type="evidence" value="ECO:0007669"/>
    <property type="project" value="UniProtKB-KW"/>
</dbReference>
<feature type="domain" description="Disease resistance protein At4g27190-like leucine-rich repeats" evidence="3">
    <location>
        <begin position="1700"/>
        <end position="1825"/>
    </location>
</feature>
<organism evidence="4 5">
    <name type="scientific">Psophocarpus tetragonolobus</name>
    <name type="common">Winged bean</name>
    <name type="synonym">Dolichos tetragonolobus</name>
    <dbReference type="NCBI Taxonomy" id="3891"/>
    <lineage>
        <taxon>Eukaryota</taxon>
        <taxon>Viridiplantae</taxon>
        <taxon>Streptophyta</taxon>
        <taxon>Embryophyta</taxon>
        <taxon>Tracheophyta</taxon>
        <taxon>Spermatophyta</taxon>
        <taxon>Magnoliopsida</taxon>
        <taxon>eudicotyledons</taxon>
        <taxon>Gunneridae</taxon>
        <taxon>Pentapetalae</taxon>
        <taxon>rosids</taxon>
        <taxon>fabids</taxon>
        <taxon>Fabales</taxon>
        <taxon>Fabaceae</taxon>
        <taxon>Papilionoideae</taxon>
        <taxon>50 kb inversion clade</taxon>
        <taxon>NPAAA clade</taxon>
        <taxon>indigoferoid/millettioid clade</taxon>
        <taxon>Phaseoleae</taxon>
        <taxon>Psophocarpus</taxon>
    </lineage>
</organism>
<dbReference type="SUPFAM" id="SSF52058">
    <property type="entry name" value="L domain-like"/>
    <property type="match status" value="1"/>
</dbReference>
<keyword evidence="2" id="KW-0611">Plant defense</keyword>
<dbReference type="InterPro" id="IPR032675">
    <property type="entry name" value="LRR_dom_sf"/>
</dbReference>
<evidence type="ECO:0000256" key="2">
    <source>
        <dbReference type="ARBA" id="ARBA00022821"/>
    </source>
</evidence>
<evidence type="ECO:0000256" key="1">
    <source>
        <dbReference type="ARBA" id="ARBA00022741"/>
    </source>
</evidence>
<dbReference type="SUPFAM" id="SSF52540">
    <property type="entry name" value="P-loop containing nucleoside triphosphate hydrolases"/>
    <property type="match status" value="1"/>
</dbReference>
<dbReference type="Proteomes" id="UP001386955">
    <property type="component" value="Unassembled WGS sequence"/>
</dbReference>
<dbReference type="PANTHER" id="PTHR33463">
    <property type="entry name" value="NB-ARC DOMAIN-CONTAINING PROTEIN-RELATED"/>
    <property type="match status" value="1"/>
</dbReference>
<dbReference type="Pfam" id="PF23247">
    <property type="entry name" value="LRR_RPS2"/>
    <property type="match status" value="8"/>
</dbReference>
<dbReference type="PRINTS" id="PR00364">
    <property type="entry name" value="DISEASERSIST"/>
</dbReference>
<gene>
    <name evidence="4" type="ORF">VNO78_15933</name>
</gene>
<feature type="domain" description="Disease resistance protein At4g27190-like leucine-rich repeats" evidence="3">
    <location>
        <begin position="1451"/>
        <end position="1594"/>
    </location>
</feature>